<dbReference type="InterPro" id="IPR007527">
    <property type="entry name" value="Znf_SWIM"/>
</dbReference>
<dbReference type="SMART" id="SM00487">
    <property type="entry name" value="DEXDc"/>
    <property type="match status" value="1"/>
</dbReference>
<dbReference type="Pfam" id="PF00176">
    <property type="entry name" value="SNF2-rel_dom"/>
    <property type="match status" value="1"/>
</dbReference>
<gene>
    <name evidence="6" type="ORF">SAE02_73860</name>
</gene>
<evidence type="ECO:0000256" key="2">
    <source>
        <dbReference type="PROSITE-ProRule" id="PRU00325"/>
    </source>
</evidence>
<keyword evidence="2" id="KW-0862">Zinc</keyword>
<dbReference type="InterPro" id="IPR000330">
    <property type="entry name" value="SNF2_N"/>
</dbReference>
<dbReference type="GO" id="GO:0016787">
    <property type="term" value="F:hydrolase activity"/>
    <property type="evidence" value="ECO:0007669"/>
    <property type="project" value="UniProtKB-KW"/>
</dbReference>
<evidence type="ECO:0000313" key="6">
    <source>
        <dbReference type="EMBL" id="GEO43238.1"/>
    </source>
</evidence>
<keyword evidence="7" id="KW-1185">Reference proteome</keyword>
<dbReference type="Gene3D" id="3.40.50.300">
    <property type="entry name" value="P-loop containing nucleotide triphosphate hydrolases"/>
    <property type="match status" value="1"/>
</dbReference>
<evidence type="ECO:0000313" key="7">
    <source>
        <dbReference type="Proteomes" id="UP000321523"/>
    </source>
</evidence>
<keyword evidence="2" id="KW-0863">Zinc-finger</keyword>
<feature type="domain" description="Helicase C-terminal" evidence="5">
    <location>
        <begin position="987"/>
        <end position="1141"/>
    </location>
</feature>
<dbReference type="PROSITE" id="PS50966">
    <property type="entry name" value="ZF_SWIM"/>
    <property type="match status" value="1"/>
</dbReference>
<dbReference type="Pfam" id="PF04434">
    <property type="entry name" value="SWIM"/>
    <property type="match status" value="1"/>
</dbReference>
<keyword evidence="2" id="KW-0479">Metal-binding</keyword>
<feature type="domain" description="Helicase ATP-binding" evidence="4">
    <location>
        <begin position="702"/>
        <end position="862"/>
    </location>
</feature>
<dbReference type="Proteomes" id="UP000321523">
    <property type="component" value="Unassembled WGS sequence"/>
</dbReference>
<dbReference type="AlphaFoldDB" id="A0A512E3E9"/>
<keyword evidence="1" id="KW-0378">Hydrolase</keyword>
<dbReference type="Pfam" id="PF00271">
    <property type="entry name" value="Helicase_C"/>
    <property type="match status" value="1"/>
</dbReference>
<dbReference type="SMART" id="SM00490">
    <property type="entry name" value="HELICc"/>
    <property type="match status" value="1"/>
</dbReference>
<evidence type="ECO:0008006" key="8">
    <source>
        <dbReference type="Google" id="ProtNLM"/>
    </source>
</evidence>
<dbReference type="InterPro" id="IPR001650">
    <property type="entry name" value="Helicase_C-like"/>
</dbReference>
<proteinExistence type="predicted"/>
<dbReference type="InterPro" id="IPR049730">
    <property type="entry name" value="SNF2/RAD54-like_C"/>
</dbReference>
<evidence type="ECO:0000259" key="5">
    <source>
        <dbReference type="PROSITE" id="PS51194"/>
    </source>
</evidence>
<dbReference type="PANTHER" id="PTHR10799">
    <property type="entry name" value="SNF2/RAD54 HELICASE FAMILY"/>
    <property type="match status" value="1"/>
</dbReference>
<reference evidence="6 7" key="1">
    <citation type="submission" date="2019-07" db="EMBL/GenBank/DDBJ databases">
        <title>Whole genome shotgun sequence of Skermanella aerolata NBRC 106429.</title>
        <authorList>
            <person name="Hosoyama A."/>
            <person name="Uohara A."/>
            <person name="Ohji S."/>
            <person name="Ichikawa N."/>
        </authorList>
    </citation>
    <scope>NUCLEOTIDE SEQUENCE [LARGE SCALE GENOMIC DNA]</scope>
    <source>
        <strain evidence="6 7">NBRC 106429</strain>
    </source>
</reference>
<dbReference type="CDD" id="cd18793">
    <property type="entry name" value="SF2_C_SNF"/>
    <property type="match status" value="1"/>
</dbReference>
<name>A0A512E3E9_9PROT</name>
<protein>
    <recommendedName>
        <fullName evidence="8">Helicase</fullName>
    </recommendedName>
</protein>
<evidence type="ECO:0000259" key="3">
    <source>
        <dbReference type="PROSITE" id="PS50966"/>
    </source>
</evidence>
<dbReference type="GO" id="GO:0005524">
    <property type="term" value="F:ATP binding"/>
    <property type="evidence" value="ECO:0007669"/>
    <property type="project" value="InterPro"/>
</dbReference>
<dbReference type="GO" id="GO:0004386">
    <property type="term" value="F:helicase activity"/>
    <property type="evidence" value="ECO:0007669"/>
    <property type="project" value="UniProtKB-KW"/>
</dbReference>
<sequence length="1156" mass="126848">MTLDTSRTTGKLLYTLADVQRIFSAGEIAKGQAYFRDGLVLAVELGANGTVLRGQVQGTLRRPYTVTVHIHPQGGSGRSRYGTGTLLAGSCSCPVGYNCKHTIALLLASLAQYQASPAKRENPEAPLAAWLTTLDQAAATPEQDAYPDTVRRRVLYVLTVEPVEKYGTCLTVEAMSVQLLRNGGLSSKAATLTAGSVVNTGFQPAYLQQSDLFILRSLWAQYGSYFPDSTYPLAGDTGQALLERILRTGRGRWQRTDGLALVPGPPRSGQPTWVTDSDGTQRLTFALNEGADVTLPLAPPWYLDTLTGACGPIETDLSPRLAAVLVSAPPVPPGQADWVRRELARRLPDRPALQPIAFGETVVMDVEPVPCLHIGFRRLDEDIDYASSLYDPDDVVAGDLYGDEPWSVGAPVARLGFDYDGTLVDPDDRRDELTAVEDGQLVVIPRRRDDETAAVERLGACGFRPVDSITIDGMSVSEPGDLVLVPETEDLHWLAGPLGPILSFLHHEAPLLRAEGWRVVIDDDFPLRLAEPEEDWIAEIAEGGSGIDWFGLSLGITVAGERIDLVSVLLPLLRALPEDGDLSLLDDLGEAGQTLFAPLADGRVLPLPVDRVRPLLTALYDLYRVGGLDEEGKIRLSAVRLAELAELEAASAATRLRWLGGSRLLEIGRKLRGIGEIAPVPPPNGLKAELRPYQQQGLNWLQFLREVELGGILADDMGLGKTVQALAHVLAEKEAGRLDRPCLVVAPTSLMANWRREAARFAPGLSVLTLHGAGRKAEFTRICQHDLVLTTYPLLSRDKDALLSQEWHIVLLDEAQAIKNPKAQATLAALQLRARHRVCLTGTPMENNLEELWSLFHFLSPGLLGDQRQFKRMFRTPIEKQGDEDRRRLLARRVRPFLLRRTKAEVAAELPEKTEIVETIDLDDPQRDLYESIRVAMDAKVRAEIASKGLARSHIMILDALLKLRQVCCDPRLLKVAGAAKVRSSAKLERLMEILPELVAEGRRVLLFSQFTSMLGLIEESLRRAGIDYVKLTGQTRDRRTPVDRFQAGEVPVFLISLKAGGTGLNLTAADTVILYDPWWNPAVERQAMDRAHRIGQDKAVFVFKLVTAGTVEEAILTLQARKQALADGLFDPEAETGAMLTSEDIDLLFQPIERA</sequence>
<comment type="caution">
    <text evidence="6">The sequence shown here is derived from an EMBL/GenBank/DDBJ whole genome shotgun (WGS) entry which is preliminary data.</text>
</comment>
<dbReference type="InterPro" id="IPR038718">
    <property type="entry name" value="SNF2-like_sf"/>
</dbReference>
<dbReference type="InterPro" id="IPR027417">
    <property type="entry name" value="P-loop_NTPase"/>
</dbReference>
<organism evidence="6 7">
    <name type="scientific">Skermanella aerolata</name>
    <dbReference type="NCBI Taxonomy" id="393310"/>
    <lineage>
        <taxon>Bacteria</taxon>
        <taxon>Pseudomonadati</taxon>
        <taxon>Pseudomonadota</taxon>
        <taxon>Alphaproteobacteria</taxon>
        <taxon>Rhodospirillales</taxon>
        <taxon>Azospirillaceae</taxon>
        <taxon>Skermanella</taxon>
    </lineage>
</organism>
<feature type="domain" description="SWIM-type" evidence="3">
    <location>
        <begin position="64"/>
        <end position="110"/>
    </location>
</feature>
<evidence type="ECO:0000256" key="1">
    <source>
        <dbReference type="ARBA" id="ARBA00022801"/>
    </source>
</evidence>
<dbReference type="PROSITE" id="PS51194">
    <property type="entry name" value="HELICASE_CTER"/>
    <property type="match status" value="1"/>
</dbReference>
<dbReference type="EMBL" id="BJYZ01000068">
    <property type="protein sequence ID" value="GEO43238.1"/>
    <property type="molecule type" value="Genomic_DNA"/>
</dbReference>
<dbReference type="GO" id="GO:0008270">
    <property type="term" value="F:zinc ion binding"/>
    <property type="evidence" value="ECO:0007669"/>
    <property type="project" value="UniProtKB-KW"/>
</dbReference>
<dbReference type="CDD" id="cd18012">
    <property type="entry name" value="DEXQc_arch_SWI2_SNF2"/>
    <property type="match status" value="1"/>
</dbReference>
<evidence type="ECO:0000259" key="4">
    <source>
        <dbReference type="PROSITE" id="PS51192"/>
    </source>
</evidence>
<accession>A0A512E3E9</accession>
<dbReference type="SUPFAM" id="SSF52540">
    <property type="entry name" value="P-loop containing nucleoside triphosphate hydrolases"/>
    <property type="match status" value="2"/>
</dbReference>
<dbReference type="InterPro" id="IPR014001">
    <property type="entry name" value="Helicase_ATP-bd"/>
</dbReference>
<dbReference type="Gene3D" id="3.40.50.10810">
    <property type="entry name" value="Tandem AAA-ATPase domain"/>
    <property type="match status" value="1"/>
</dbReference>
<dbReference type="PROSITE" id="PS51192">
    <property type="entry name" value="HELICASE_ATP_BIND_1"/>
    <property type="match status" value="1"/>
</dbReference>